<dbReference type="Pfam" id="PF11154">
    <property type="entry name" value="DUF2934"/>
    <property type="match status" value="1"/>
</dbReference>
<dbReference type="RefSeq" id="WP_183795495.1">
    <property type="nucleotide sequence ID" value="NZ_JACIDU010000028.1"/>
</dbReference>
<organism evidence="2 3">
    <name type="scientific">Allorhizobium borbori</name>
    <dbReference type="NCBI Taxonomy" id="485907"/>
    <lineage>
        <taxon>Bacteria</taxon>
        <taxon>Pseudomonadati</taxon>
        <taxon>Pseudomonadota</taxon>
        <taxon>Alphaproteobacteria</taxon>
        <taxon>Hyphomicrobiales</taxon>
        <taxon>Rhizobiaceae</taxon>
        <taxon>Rhizobium/Agrobacterium group</taxon>
        <taxon>Allorhizobium</taxon>
    </lineage>
</organism>
<protein>
    <recommendedName>
        <fullName evidence="4">DUF2934 domain-containing protein</fullName>
    </recommendedName>
</protein>
<dbReference type="InterPro" id="IPR021327">
    <property type="entry name" value="DUF2934"/>
</dbReference>
<feature type="compositionally biased region" description="Basic residues" evidence="1">
    <location>
        <begin position="87"/>
        <end position="98"/>
    </location>
</feature>
<sequence>MPGIDEIWVRQRAHEIWVAEGMPEGKDFDHWCAATEEFRALPVKKPAARKAASGVEGAEKPAAKPARKTSAKAAAVSEALPVEAPAKKKAPAAKKPKA</sequence>
<name>A0A7W6P4A2_9HYPH</name>
<proteinExistence type="predicted"/>
<keyword evidence="3" id="KW-1185">Reference proteome</keyword>
<evidence type="ECO:0008006" key="4">
    <source>
        <dbReference type="Google" id="ProtNLM"/>
    </source>
</evidence>
<accession>A0A7W6P4A2</accession>
<reference evidence="2 3" key="1">
    <citation type="submission" date="2020-08" db="EMBL/GenBank/DDBJ databases">
        <title>Genomic Encyclopedia of Type Strains, Phase IV (KMG-IV): sequencing the most valuable type-strain genomes for metagenomic binning, comparative biology and taxonomic classification.</title>
        <authorList>
            <person name="Goeker M."/>
        </authorList>
    </citation>
    <scope>NUCLEOTIDE SEQUENCE [LARGE SCALE GENOMIC DNA]</scope>
    <source>
        <strain evidence="2 3">DSM 26385</strain>
    </source>
</reference>
<gene>
    <name evidence="2" type="ORF">GGQ66_004329</name>
</gene>
<evidence type="ECO:0000313" key="3">
    <source>
        <dbReference type="Proteomes" id="UP000584824"/>
    </source>
</evidence>
<evidence type="ECO:0000256" key="1">
    <source>
        <dbReference type="SAM" id="MobiDB-lite"/>
    </source>
</evidence>
<evidence type="ECO:0000313" key="2">
    <source>
        <dbReference type="EMBL" id="MBB4105741.1"/>
    </source>
</evidence>
<comment type="caution">
    <text evidence="2">The sequence shown here is derived from an EMBL/GenBank/DDBJ whole genome shotgun (WGS) entry which is preliminary data.</text>
</comment>
<dbReference type="Proteomes" id="UP000584824">
    <property type="component" value="Unassembled WGS sequence"/>
</dbReference>
<dbReference type="AlphaFoldDB" id="A0A7W6P4A2"/>
<dbReference type="EMBL" id="JACIDU010000028">
    <property type="protein sequence ID" value="MBB4105741.1"/>
    <property type="molecule type" value="Genomic_DNA"/>
</dbReference>
<feature type="region of interest" description="Disordered" evidence="1">
    <location>
        <begin position="49"/>
        <end position="98"/>
    </location>
</feature>